<dbReference type="PANTHER" id="PTHR34265">
    <property type="entry name" value="TYPE III PANTOTHENATE KINASE"/>
    <property type="match status" value="1"/>
</dbReference>
<evidence type="ECO:0000256" key="4">
    <source>
        <dbReference type="ARBA" id="ARBA00022490"/>
    </source>
</evidence>
<dbReference type="Pfam" id="PF03309">
    <property type="entry name" value="Pan_kinase"/>
    <property type="match status" value="1"/>
</dbReference>
<keyword evidence="10" id="KW-0173">Coenzyme A biosynthesis</keyword>
<sequence length="256" mass="27289">MSRSTVNDDESRSLLVDIGNSNLKWAWLQQGQLSPFESCAYGVNGVAALAYRSWSHAAKPCRVIVANVAGQQIADELQHWVLSEWGIESEFIVAPAQGLGVTNAYGQPEQLGVDRWLALIAARKLTKDHVCVVDCGTAITIDVLAPDGQHLGGLILPGLTMMRQTILDQTQIPFFEASASTGLLAQDTAAAIAAGSLHAAAALVERVMLHMTEPEGITPKLMLTGKDAVRIKEVLTSDAAIEPELVMQGLALVAVN</sequence>
<dbReference type="EMBL" id="UOFX01000019">
    <property type="protein sequence ID" value="VAX06806.1"/>
    <property type="molecule type" value="Genomic_DNA"/>
</dbReference>
<keyword evidence="7 13" id="KW-0418">Kinase</keyword>
<evidence type="ECO:0000256" key="1">
    <source>
        <dbReference type="ARBA" id="ARBA00001958"/>
    </source>
</evidence>
<dbReference type="Gene3D" id="3.30.420.40">
    <property type="match status" value="2"/>
</dbReference>
<evidence type="ECO:0000313" key="13">
    <source>
        <dbReference type="EMBL" id="VAX06806.1"/>
    </source>
</evidence>
<evidence type="ECO:0000256" key="12">
    <source>
        <dbReference type="ARBA" id="ARBA00040883"/>
    </source>
</evidence>
<keyword evidence="4" id="KW-0963">Cytoplasm</keyword>
<dbReference type="AlphaFoldDB" id="A0A3B1ALL7"/>
<reference evidence="13" key="1">
    <citation type="submission" date="2018-06" db="EMBL/GenBank/DDBJ databases">
        <authorList>
            <person name="Zhirakovskaya E."/>
        </authorList>
    </citation>
    <scope>NUCLEOTIDE SEQUENCE</scope>
</reference>
<keyword evidence="5 13" id="KW-0808">Transferase</keyword>
<evidence type="ECO:0000256" key="10">
    <source>
        <dbReference type="ARBA" id="ARBA00022993"/>
    </source>
</evidence>
<evidence type="ECO:0000256" key="9">
    <source>
        <dbReference type="ARBA" id="ARBA00022958"/>
    </source>
</evidence>
<dbReference type="GO" id="GO:0005737">
    <property type="term" value="C:cytoplasm"/>
    <property type="evidence" value="ECO:0007669"/>
    <property type="project" value="UniProtKB-SubCell"/>
</dbReference>
<dbReference type="HAMAP" id="MF_01274">
    <property type="entry name" value="Pantothen_kinase_3"/>
    <property type="match status" value="1"/>
</dbReference>
<dbReference type="InterPro" id="IPR043129">
    <property type="entry name" value="ATPase_NBD"/>
</dbReference>
<evidence type="ECO:0000256" key="7">
    <source>
        <dbReference type="ARBA" id="ARBA00022777"/>
    </source>
</evidence>
<dbReference type="GO" id="GO:0004594">
    <property type="term" value="F:pantothenate kinase activity"/>
    <property type="evidence" value="ECO:0007669"/>
    <property type="project" value="InterPro"/>
</dbReference>
<evidence type="ECO:0000256" key="5">
    <source>
        <dbReference type="ARBA" id="ARBA00022679"/>
    </source>
</evidence>
<keyword evidence="8" id="KW-0067">ATP-binding</keyword>
<evidence type="ECO:0000256" key="8">
    <source>
        <dbReference type="ARBA" id="ARBA00022840"/>
    </source>
</evidence>
<dbReference type="GO" id="GO:0005524">
    <property type="term" value="F:ATP binding"/>
    <property type="evidence" value="ECO:0007669"/>
    <property type="project" value="UniProtKB-KW"/>
</dbReference>
<dbReference type="GO" id="GO:0015937">
    <property type="term" value="P:coenzyme A biosynthetic process"/>
    <property type="evidence" value="ECO:0007669"/>
    <property type="project" value="UniProtKB-KW"/>
</dbReference>
<dbReference type="NCBIfam" id="TIGR00671">
    <property type="entry name" value="baf"/>
    <property type="match status" value="1"/>
</dbReference>
<organism evidence="13">
    <name type="scientific">hydrothermal vent metagenome</name>
    <dbReference type="NCBI Taxonomy" id="652676"/>
    <lineage>
        <taxon>unclassified sequences</taxon>
        <taxon>metagenomes</taxon>
        <taxon>ecological metagenomes</taxon>
    </lineage>
</organism>
<evidence type="ECO:0000256" key="2">
    <source>
        <dbReference type="ARBA" id="ARBA00004496"/>
    </source>
</evidence>
<dbReference type="InterPro" id="IPR004619">
    <property type="entry name" value="Type_III_PanK"/>
</dbReference>
<accession>A0A3B1ALL7</accession>
<evidence type="ECO:0000256" key="6">
    <source>
        <dbReference type="ARBA" id="ARBA00022741"/>
    </source>
</evidence>
<protein>
    <recommendedName>
        <fullName evidence="12">Type III pantothenate kinase</fullName>
    </recommendedName>
</protein>
<comment type="cofactor">
    <cofactor evidence="1">
        <name>K(+)</name>
        <dbReference type="ChEBI" id="CHEBI:29103"/>
    </cofactor>
</comment>
<dbReference type="PANTHER" id="PTHR34265:SF1">
    <property type="entry name" value="TYPE III PANTOTHENATE KINASE"/>
    <property type="match status" value="1"/>
</dbReference>
<evidence type="ECO:0000256" key="11">
    <source>
        <dbReference type="ARBA" id="ARBA00038036"/>
    </source>
</evidence>
<comment type="similarity">
    <text evidence="11">Belongs to the type III pantothenate kinase family.</text>
</comment>
<comment type="subcellular location">
    <subcellularLocation>
        <location evidence="2">Cytoplasm</location>
    </subcellularLocation>
</comment>
<proteinExistence type="inferred from homology"/>
<keyword evidence="6" id="KW-0547">Nucleotide-binding</keyword>
<name>A0A3B1ALL7_9ZZZZ</name>
<evidence type="ECO:0000256" key="3">
    <source>
        <dbReference type="ARBA" id="ARBA00011738"/>
    </source>
</evidence>
<dbReference type="CDD" id="cd24015">
    <property type="entry name" value="ASKHA_NBD_PanK-III"/>
    <property type="match status" value="1"/>
</dbReference>
<dbReference type="SUPFAM" id="SSF53067">
    <property type="entry name" value="Actin-like ATPase domain"/>
    <property type="match status" value="2"/>
</dbReference>
<comment type="subunit">
    <text evidence="3">Homodimer.</text>
</comment>
<gene>
    <name evidence="13" type="ORF">MNBD_GAMMA26-395</name>
</gene>
<keyword evidence="9" id="KW-0630">Potassium</keyword>